<evidence type="ECO:0000313" key="9">
    <source>
        <dbReference type="EMBL" id="CAF3953254.1"/>
    </source>
</evidence>
<dbReference type="InterPro" id="IPR000719">
    <property type="entry name" value="Prot_kinase_dom"/>
</dbReference>
<dbReference type="PANTHER" id="PTHR24055">
    <property type="entry name" value="MITOGEN-ACTIVATED PROTEIN KINASE"/>
    <property type="match status" value="1"/>
</dbReference>
<organism evidence="7 11">
    <name type="scientific">Didymodactylos carnosus</name>
    <dbReference type="NCBI Taxonomy" id="1234261"/>
    <lineage>
        <taxon>Eukaryota</taxon>
        <taxon>Metazoa</taxon>
        <taxon>Spiralia</taxon>
        <taxon>Gnathifera</taxon>
        <taxon>Rotifera</taxon>
        <taxon>Eurotatoria</taxon>
        <taxon>Bdelloidea</taxon>
        <taxon>Philodinida</taxon>
        <taxon>Philodinidae</taxon>
        <taxon>Didymodactylos</taxon>
    </lineage>
</organism>
<dbReference type="Proteomes" id="UP000682733">
    <property type="component" value="Unassembled WGS sequence"/>
</dbReference>
<name>A0A814VRG0_9BILA</name>
<keyword evidence="4" id="KW-0418">Kinase</keyword>
<evidence type="ECO:0000313" key="8">
    <source>
        <dbReference type="EMBL" id="CAF1360417.1"/>
    </source>
</evidence>
<dbReference type="EMBL" id="CAJNOK010023279">
    <property type="protein sequence ID" value="CAF1360417.1"/>
    <property type="molecule type" value="Genomic_DNA"/>
</dbReference>
<evidence type="ECO:0000256" key="5">
    <source>
        <dbReference type="ARBA" id="ARBA00022840"/>
    </source>
</evidence>
<dbReference type="EMBL" id="CAJNOQ010008126">
    <property type="protein sequence ID" value="CAF1188987.1"/>
    <property type="molecule type" value="Genomic_DNA"/>
</dbReference>
<dbReference type="InterPro" id="IPR050117">
    <property type="entry name" value="MAPK"/>
</dbReference>
<dbReference type="SUPFAM" id="SSF56112">
    <property type="entry name" value="Protein kinase-like (PK-like)"/>
    <property type="match status" value="1"/>
</dbReference>
<sequence>MIEKITKQFYSEEGAKRAYRQLNSLMHLNHADSSIIQLLNVYTPNENFNMLNELYLVKNYVSYDLSQLVSRRYQLTEANIQMIIYCVLRALKYVHSAGIVNLKLKTSDIGIDNESNIYLLKTHSTPAWHSEYEGQYDRTSAPEAIMCDEKFCTEKYDIWSVGCIMAELLLYKPLFSTDHCIAYLKSIIEIMGTPGEQYLNELCMSDLRANIINNIGIKKKQDFQLLFPNLSAQGIDCLASLLEFDFRNRPTADQALRHPFFRFYHDPADEPVALPLNDENETHSLVEWKRIVWKRMRSFQQPPWLFENEEVDAQLLVGIRSNSLAA</sequence>
<proteinExistence type="predicted"/>
<evidence type="ECO:0000313" key="11">
    <source>
        <dbReference type="Proteomes" id="UP000663829"/>
    </source>
</evidence>
<feature type="domain" description="Protein kinase" evidence="6">
    <location>
        <begin position="1"/>
        <end position="261"/>
    </location>
</feature>
<dbReference type="Pfam" id="PF00069">
    <property type="entry name" value="Pkinase"/>
    <property type="match status" value="1"/>
</dbReference>
<dbReference type="SMART" id="SM00220">
    <property type="entry name" value="S_TKc"/>
    <property type="match status" value="1"/>
</dbReference>
<dbReference type="Gene3D" id="1.10.510.10">
    <property type="entry name" value="Transferase(Phosphotransferase) domain 1"/>
    <property type="match status" value="1"/>
</dbReference>
<dbReference type="OrthoDB" id="192887at2759"/>
<keyword evidence="5" id="KW-0067">ATP-binding</keyword>
<evidence type="ECO:0000256" key="2">
    <source>
        <dbReference type="ARBA" id="ARBA00022679"/>
    </source>
</evidence>
<evidence type="ECO:0000256" key="1">
    <source>
        <dbReference type="ARBA" id="ARBA00022527"/>
    </source>
</evidence>
<dbReference type="EMBL" id="CAJOBC010008127">
    <property type="protein sequence ID" value="CAF3953254.1"/>
    <property type="molecule type" value="Genomic_DNA"/>
</dbReference>
<protein>
    <recommendedName>
        <fullName evidence="6">Protein kinase domain-containing protein</fullName>
    </recommendedName>
</protein>
<dbReference type="FunFam" id="1.10.510.10:FF:000624">
    <property type="entry name" value="Mitogen-activated protein kinase"/>
    <property type="match status" value="1"/>
</dbReference>
<reference evidence="7" key="1">
    <citation type="submission" date="2021-02" db="EMBL/GenBank/DDBJ databases">
        <authorList>
            <person name="Nowell W R."/>
        </authorList>
    </citation>
    <scope>NUCLEOTIDE SEQUENCE</scope>
</reference>
<keyword evidence="3" id="KW-0547">Nucleotide-binding</keyword>
<dbReference type="AlphaFoldDB" id="A0A814VRG0"/>
<keyword evidence="1" id="KW-0723">Serine/threonine-protein kinase</keyword>
<evidence type="ECO:0000259" key="6">
    <source>
        <dbReference type="PROSITE" id="PS50011"/>
    </source>
</evidence>
<dbReference type="InterPro" id="IPR011009">
    <property type="entry name" value="Kinase-like_dom_sf"/>
</dbReference>
<keyword evidence="2" id="KW-0808">Transferase</keyword>
<gene>
    <name evidence="7" type="ORF">GPM918_LOCUS23105</name>
    <name evidence="8" type="ORF">OVA965_LOCUS31216</name>
    <name evidence="9" type="ORF">SRO942_LOCUS23104</name>
    <name evidence="10" type="ORF">TMI583_LOCUS32042</name>
</gene>
<dbReference type="GO" id="GO:0004674">
    <property type="term" value="F:protein serine/threonine kinase activity"/>
    <property type="evidence" value="ECO:0007669"/>
    <property type="project" value="UniProtKB-KW"/>
</dbReference>
<dbReference type="Gene3D" id="3.30.200.20">
    <property type="entry name" value="Phosphorylase Kinase, domain 1"/>
    <property type="match status" value="1"/>
</dbReference>
<dbReference type="GO" id="GO:0005524">
    <property type="term" value="F:ATP binding"/>
    <property type="evidence" value="ECO:0007669"/>
    <property type="project" value="UniProtKB-KW"/>
</dbReference>
<dbReference type="EMBL" id="CAJOBA010044933">
    <property type="protein sequence ID" value="CAF4170592.1"/>
    <property type="molecule type" value="Genomic_DNA"/>
</dbReference>
<keyword evidence="11" id="KW-1185">Reference proteome</keyword>
<evidence type="ECO:0000256" key="3">
    <source>
        <dbReference type="ARBA" id="ARBA00022741"/>
    </source>
</evidence>
<evidence type="ECO:0000313" key="10">
    <source>
        <dbReference type="EMBL" id="CAF4170592.1"/>
    </source>
</evidence>
<evidence type="ECO:0000313" key="7">
    <source>
        <dbReference type="EMBL" id="CAF1188987.1"/>
    </source>
</evidence>
<dbReference type="Proteomes" id="UP000677228">
    <property type="component" value="Unassembled WGS sequence"/>
</dbReference>
<dbReference type="Proteomes" id="UP000663829">
    <property type="component" value="Unassembled WGS sequence"/>
</dbReference>
<comment type="caution">
    <text evidence="7">The sequence shown here is derived from an EMBL/GenBank/DDBJ whole genome shotgun (WGS) entry which is preliminary data.</text>
</comment>
<dbReference type="Proteomes" id="UP000681722">
    <property type="component" value="Unassembled WGS sequence"/>
</dbReference>
<evidence type="ECO:0000256" key="4">
    <source>
        <dbReference type="ARBA" id="ARBA00022777"/>
    </source>
</evidence>
<dbReference type="PROSITE" id="PS50011">
    <property type="entry name" value="PROTEIN_KINASE_DOM"/>
    <property type="match status" value="1"/>
</dbReference>
<accession>A0A814VRG0</accession>